<accession>A0AC34F9X0</accession>
<evidence type="ECO:0000313" key="2">
    <source>
        <dbReference type="WBParaSite" id="ES5_v2.g13819.t1"/>
    </source>
</evidence>
<evidence type="ECO:0000313" key="1">
    <source>
        <dbReference type="Proteomes" id="UP000887579"/>
    </source>
</evidence>
<name>A0AC34F9X0_9BILA</name>
<dbReference type="Proteomes" id="UP000887579">
    <property type="component" value="Unplaced"/>
</dbReference>
<dbReference type="WBParaSite" id="ES5_v2.g13819.t1">
    <property type="protein sequence ID" value="ES5_v2.g13819.t1"/>
    <property type="gene ID" value="ES5_v2.g13819"/>
</dbReference>
<organism evidence="1 2">
    <name type="scientific">Panagrolaimus sp. ES5</name>
    <dbReference type="NCBI Taxonomy" id="591445"/>
    <lineage>
        <taxon>Eukaryota</taxon>
        <taxon>Metazoa</taxon>
        <taxon>Ecdysozoa</taxon>
        <taxon>Nematoda</taxon>
        <taxon>Chromadorea</taxon>
        <taxon>Rhabditida</taxon>
        <taxon>Tylenchina</taxon>
        <taxon>Panagrolaimomorpha</taxon>
        <taxon>Panagrolaimoidea</taxon>
        <taxon>Panagrolaimidae</taxon>
        <taxon>Panagrolaimus</taxon>
    </lineage>
</organism>
<protein>
    <submittedName>
        <fullName evidence="2">Uncharacterized protein</fullName>
    </submittedName>
</protein>
<sequence length="223" mass="25981">MELFVNKWKELNLICTQNAVITEDLAAELCQFQYHSFACSAEHIARDVTLGQFLKSCEKAENIWLMSPHFTTDFMSQLENWIYKGDSNCSIVLQNPSHEASIIELPPEEFLINFCQKFPTQKLLLSIVIDTEELEPQRLPNYVEILSARLPNFEVESQNSRLTIKNISMFSFEMFVIAANVLKTPTQIFLFEDDEQQQGDDGEDEEEDYGWEEWDDENEEDNE</sequence>
<reference evidence="2" key="1">
    <citation type="submission" date="2022-11" db="UniProtKB">
        <authorList>
            <consortium name="WormBaseParasite"/>
        </authorList>
    </citation>
    <scope>IDENTIFICATION</scope>
</reference>
<proteinExistence type="predicted"/>